<evidence type="ECO:0000313" key="2">
    <source>
        <dbReference type="EMBL" id="KAK0956647.1"/>
    </source>
</evidence>
<feature type="compositionally biased region" description="Low complexity" evidence="1">
    <location>
        <begin position="55"/>
        <end position="70"/>
    </location>
</feature>
<reference evidence="2" key="1">
    <citation type="submission" date="2023-06" db="EMBL/GenBank/DDBJ databases">
        <title>Black Yeasts Isolated from many extreme environments.</title>
        <authorList>
            <person name="Coleine C."/>
            <person name="Stajich J.E."/>
            <person name="Selbmann L."/>
        </authorList>
    </citation>
    <scope>NUCLEOTIDE SEQUENCE</scope>
    <source>
        <strain evidence="2">CCFEE 5200</strain>
    </source>
</reference>
<dbReference type="AlphaFoldDB" id="A0AAN6H5J4"/>
<dbReference type="EMBL" id="JAUJLE010000429">
    <property type="protein sequence ID" value="KAK0956647.1"/>
    <property type="molecule type" value="Genomic_DNA"/>
</dbReference>
<dbReference type="PANTHER" id="PTHR47093:SF1">
    <property type="entry name" value="PROTEIN JSN1-RELATED"/>
    <property type="match status" value="1"/>
</dbReference>
<gene>
    <name evidence="2" type="ORF">LTR91_022259</name>
</gene>
<dbReference type="InterPro" id="IPR052645">
    <property type="entry name" value="Pumilio_domain_protein"/>
</dbReference>
<evidence type="ECO:0000256" key="1">
    <source>
        <dbReference type="SAM" id="MobiDB-lite"/>
    </source>
</evidence>
<feature type="region of interest" description="Disordered" evidence="1">
    <location>
        <begin position="1"/>
        <end position="179"/>
    </location>
</feature>
<feature type="non-terminal residue" evidence="2">
    <location>
        <position position="250"/>
    </location>
</feature>
<dbReference type="Proteomes" id="UP001175353">
    <property type="component" value="Unassembled WGS sequence"/>
</dbReference>
<dbReference type="GO" id="GO:0000288">
    <property type="term" value="P:nuclear-transcribed mRNA catabolic process, deadenylation-dependent decay"/>
    <property type="evidence" value="ECO:0007669"/>
    <property type="project" value="TreeGrafter"/>
</dbReference>
<sequence length="250" mass="25577">MAPTSRPDFKMNLEGLGSMNPSQTRSANTSSTNSPVEQPAGSGHRYPLGNGFGNATAQAGSGRAGAGSPSKEFGSRLFPKRAREIQAQEGLSPQVWGPPTTGSGHSTPLRETIPESPGSDSFPDFDAAQAGAGAATPSVIPGANSARRTRAGTVPSRFPPISSLNGSQTSLLPKTGRLPPSSSPYYLNTSVTAEQQASAGALASSNAALLSRLRAGSMPQKVFLGGSNPFGSSLFASSWMAGRDRASTLQ</sequence>
<comment type="caution">
    <text evidence="2">The sequence shown here is derived from an EMBL/GenBank/DDBJ whole genome shotgun (WGS) entry which is preliminary data.</text>
</comment>
<evidence type="ECO:0000313" key="3">
    <source>
        <dbReference type="Proteomes" id="UP001175353"/>
    </source>
</evidence>
<keyword evidence="3" id="KW-1185">Reference proteome</keyword>
<dbReference type="PANTHER" id="PTHR47093">
    <property type="entry name" value="PROTEIN JSN1-RELATED"/>
    <property type="match status" value="1"/>
</dbReference>
<organism evidence="2 3">
    <name type="scientific">Friedmanniomyces endolithicus</name>
    <dbReference type="NCBI Taxonomy" id="329885"/>
    <lineage>
        <taxon>Eukaryota</taxon>
        <taxon>Fungi</taxon>
        <taxon>Dikarya</taxon>
        <taxon>Ascomycota</taxon>
        <taxon>Pezizomycotina</taxon>
        <taxon>Dothideomycetes</taxon>
        <taxon>Dothideomycetidae</taxon>
        <taxon>Mycosphaerellales</taxon>
        <taxon>Teratosphaeriaceae</taxon>
        <taxon>Friedmanniomyces</taxon>
    </lineage>
</organism>
<accession>A0AAN6H5J4</accession>
<feature type="compositionally biased region" description="Polar residues" evidence="1">
    <location>
        <begin position="162"/>
        <end position="172"/>
    </location>
</feature>
<proteinExistence type="predicted"/>
<name>A0AAN6H5J4_9PEZI</name>
<protein>
    <submittedName>
        <fullName evidence="2">Uncharacterized protein</fullName>
    </submittedName>
</protein>
<feature type="compositionally biased region" description="Polar residues" evidence="1">
    <location>
        <begin position="19"/>
        <end position="36"/>
    </location>
</feature>